<accession>A0A5C1AC69</accession>
<dbReference type="AlphaFoldDB" id="A0A5C1AC69"/>
<keyword evidence="3" id="KW-1185">Reference proteome</keyword>
<evidence type="ECO:0000256" key="1">
    <source>
        <dbReference type="SAM" id="SignalP"/>
    </source>
</evidence>
<feature type="chain" id="PRO_5023042012" description="DUF3352 domain-containing protein" evidence="1">
    <location>
        <begin position="21"/>
        <end position="314"/>
    </location>
</feature>
<evidence type="ECO:0000313" key="3">
    <source>
        <dbReference type="Proteomes" id="UP000324974"/>
    </source>
</evidence>
<sequence length="314" mass="33126">MRRLLLAAVAAVGLTSAARAADKPAELALVPPAAPIAVSVDAVKLKKNLTDLGAPVDKTIAKAKEEKKIDLENISRATVFVEVFPTAEVSALPTVVVTTKEATAKADLPKWLQSETEATVAGKKAIKAKEQVEKQDFFGTIIDDKTALLGTEPALTAVFKDGAKGTDLGKEFGKADLKHDVVAVVAMKPLLAKLKEQFGDLDKLIPPAAEQFWTAAKRLETISLTVDLAEDTLLTGVFKADNAEGADLVKESLQGGVALMSLALPQIKQGLGSQLPPEAKPLISVVEAIAKTSKFKVDGSTVIMTVARPKDFGK</sequence>
<organism evidence="2 3">
    <name type="scientific">Limnoglobus roseus</name>
    <dbReference type="NCBI Taxonomy" id="2598579"/>
    <lineage>
        <taxon>Bacteria</taxon>
        <taxon>Pseudomonadati</taxon>
        <taxon>Planctomycetota</taxon>
        <taxon>Planctomycetia</taxon>
        <taxon>Gemmatales</taxon>
        <taxon>Gemmataceae</taxon>
        <taxon>Limnoglobus</taxon>
    </lineage>
</organism>
<dbReference type="Proteomes" id="UP000324974">
    <property type="component" value="Chromosome"/>
</dbReference>
<protein>
    <recommendedName>
        <fullName evidence="4">DUF3352 domain-containing protein</fullName>
    </recommendedName>
</protein>
<keyword evidence="1" id="KW-0732">Signal</keyword>
<evidence type="ECO:0008006" key="4">
    <source>
        <dbReference type="Google" id="ProtNLM"/>
    </source>
</evidence>
<name>A0A5C1AC69_9BACT</name>
<dbReference type="RefSeq" id="WP_149110431.1">
    <property type="nucleotide sequence ID" value="NZ_CP042425.1"/>
</dbReference>
<proteinExistence type="predicted"/>
<reference evidence="3" key="1">
    <citation type="submission" date="2019-08" db="EMBL/GenBank/DDBJ databases">
        <title>Limnoglobus roseus gen. nov., sp. nov., a novel freshwater planctomycete with a giant genome from the family Gemmataceae.</title>
        <authorList>
            <person name="Kulichevskaya I.S."/>
            <person name="Naumoff D.G."/>
            <person name="Miroshnikov K."/>
            <person name="Ivanova A."/>
            <person name="Philippov D.A."/>
            <person name="Hakobyan A."/>
            <person name="Rijpstra I.C."/>
            <person name="Sinninghe Damste J.S."/>
            <person name="Liesack W."/>
            <person name="Dedysh S.N."/>
        </authorList>
    </citation>
    <scope>NUCLEOTIDE SEQUENCE [LARGE SCALE GENOMIC DNA]</scope>
    <source>
        <strain evidence="3">PX52</strain>
    </source>
</reference>
<evidence type="ECO:0000313" key="2">
    <source>
        <dbReference type="EMBL" id="QEL15636.1"/>
    </source>
</evidence>
<dbReference type="KEGG" id="lrs:PX52LOC_02570"/>
<dbReference type="EMBL" id="CP042425">
    <property type="protein sequence ID" value="QEL15636.1"/>
    <property type="molecule type" value="Genomic_DNA"/>
</dbReference>
<feature type="signal peptide" evidence="1">
    <location>
        <begin position="1"/>
        <end position="20"/>
    </location>
</feature>
<gene>
    <name evidence="2" type="ORF">PX52LOC_02570</name>
</gene>